<accession>A0AAU8DUW1</accession>
<proteinExistence type="predicted"/>
<reference evidence="1" key="1">
    <citation type="submission" date="2024-05" db="EMBL/GenBank/DDBJ databases">
        <authorList>
            <person name="Cai S.Y."/>
            <person name="Jin L.M."/>
            <person name="Li H.R."/>
        </authorList>
    </citation>
    <scope>NUCLEOTIDE SEQUENCE</scope>
    <source>
        <strain evidence="1">A5-74</strain>
    </source>
</reference>
<dbReference type="Pfam" id="PF03995">
    <property type="entry name" value="Inhibitor_I36"/>
    <property type="match status" value="1"/>
</dbReference>
<name>A0AAU8DUW1_9ACTN</name>
<organism evidence="1">
    <name type="scientific">Nakamurella sp. A5-74</name>
    <dbReference type="NCBI Taxonomy" id="3158264"/>
    <lineage>
        <taxon>Bacteria</taxon>
        <taxon>Bacillati</taxon>
        <taxon>Actinomycetota</taxon>
        <taxon>Actinomycetes</taxon>
        <taxon>Nakamurellales</taxon>
        <taxon>Nakamurellaceae</taxon>
        <taxon>Nakamurella</taxon>
    </lineage>
</organism>
<dbReference type="EMBL" id="CP159218">
    <property type="protein sequence ID" value="XCG65940.1"/>
    <property type="molecule type" value="Genomic_DNA"/>
</dbReference>
<gene>
    <name evidence="1" type="ORF">ABLG96_15995</name>
</gene>
<dbReference type="RefSeq" id="WP_353651544.1">
    <property type="nucleotide sequence ID" value="NZ_CP159218.1"/>
</dbReference>
<sequence>MASGVITIVAQPASAAFNCASGYFCLWADANGNGGMGRANDTQLHNVDYGSTSGQSRRSVDTVLWAGPGATGPSFCFKRGFSANFYNYPFVDGGTWDNRPTSFRNQTINCQ</sequence>
<evidence type="ECO:0000313" key="1">
    <source>
        <dbReference type="EMBL" id="XCG65940.1"/>
    </source>
</evidence>
<dbReference type="AlphaFoldDB" id="A0AAU8DUW1"/>
<protein>
    <submittedName>
        <fullName evidence="1">Peptidase inhibitor family I36 protein</fullName>
    </submittedName>
</protein>